<dbReference type="InterPro" id="IPR036388">
    <property type="entry name" value="WH-like_DNA-bd_sf"/>
</dbReference>
<dbReference type="RefSeq" id="WP_095371420.1">
    <property type="nucleotide sequence ID" value="NZ_CP022983.1"/>
</dbReference>
<dbReference type="GO" id="GO:0005829">
    <property type="term" value="C:cytosol"/>
    <property type="evidence" value="ECO:0007669"/>
    <property type="project" value="TreeGrafter"/>
</dbReference>
<keyword evidence="7" id="KW-1185">Reference proteome</keyword>
<sequence>MTFDQLKHFSTVAKTQSFTVAAHELFLSISALSQSISSLETELGLMLFKRSRSGAHLTAEGALLIEKAEEIMKMTKEFQTFAQAQTEKLQGHLRISTIPGPSNALLAAVFSFKKEHPNVSIELQELGPKEITEKLINEEMDVGMLVVGPSSEVNEDKFHFEPLLEGYMVAGVQAHSTLAEKPFISKKDLSRYPIILYQDAYLNQTIKQLLDNNSQRNLVVKTNHTNAITQWVSSGNAITIGLDYSFQHIDGITGVKIQELKEERVHYGWVHLKKKHINRLTDIFLETLNQEINKLIAQSNEM</sequence>
<dbReference type="FunFam" id="1.10.10.10:FF:000001">
    <property type="entry name" value="LysR family transcriptional regulator"/>
    <property type="match status" value="1"/>
</dbReference>
<evidence type="ECO:0000256" key="1">
    <source>
        <dbReference type="ARBA" id="ARBA00009437"/>
    </source>
</evidence>
<dbReference type="Proteomes" id="UP000215137">
    <property type="component" value="Chromosome"/>
</dbReference>
<dbReference type="Gene3D" id="3.40.190.290">
    <property type="match status" value="1"/>
</dbReference>
<gene>
    <name evidence="6" type="ORF">CKF48_11340</name>
</gene>
<dbReference type="AlphaFoldDB" id="A0A248TI48"/>
<proteinExistence type="inferred from homology"/>
<dbReference type="InterPro" id="IPR000847">
    <property type="entry name" value="LysR_HTH_N"/>
</dbReference>
<organism evidence="6 7">
    <name type="scientific">Cytobacillus kochii</name>
    <dbReference type="NCBI Taxonomy" id="859143"/>
    <lineage>
        <taxon>Bacteria</taxon>
        <taxon>Bacillati</taxon>
        <taxon>Bacillota</taxon>
        <taxon>Bacilli</taxon>
        <taxon>Bacillales</taxon>
        <taxon>Bacillaceae</taxon>
        <taxon>Cytobacillus</taxon>
    </lineage>
</organism>
<evidence type="ECO:0000256" key="2">
    <source>
        <dbReference type="ARBA" id="ARBA00023015"/>
    </source>
</evidence>
<dbReference type="PANTHER" id="PTHR30419">
    <property type="entry name" value="HTH-TYPE TRANSCRIPTIONAL REGULATOR YBHD"/>
    <property type="match status" value="1"/>
</dbReference>
<dbReference type="GO" id="GO:0003700">
    <property type="term" value="F:DNA-binding transcription factor activity"/>
    <property type="evidence" value="ECO:0007669"/>
    <property type="project" value="InterPro"/>
</dbReference>
<evidence type="ECO:0000256" key="4">
    <source>
        <dbReference type="ARBA" id="ARBA00023163"/>
    </source>
</evidence>
<keyword evidence="3" id="KW-0238">DNA-binding</keyword>
<protein>
    <recommendedName>
        <fullName evidence="5">HTH lysR-type domain-containing protein</fullName>
    </recommendedName>
</protein>
<keyword evidence="2" id="KW-0805">Transcription regulation</keyword>
<dbReference type="SUPFAM" id="SSF53850">
    <property type="entry name" value="Periplasmic binding protein-like II"/>
    <property type="match status" value="1"/>
</dbReference>
<dbReference type="Pfam" id="PF03466">
    <property type="entry name" value="LysR_substrate"/>
    <property type="match status" value="1"/>
</dbReference>
<feature type="domain" description="HTH lysR-type" evidence="5">
    <location>
        <begin position="1"/>
        <end position="58"/>
    </location>
</feature>
<dbReference type="PROSITE" id="PS50931">
    <property type="entry name" value="HTH_LYSR"/>
    <property type="match status" value="1"/>
</dbReference>
<comment type="similarity">
    <text evidence="1">Belongs to the LysR transcriptional regulatory family.</text>
</comment>
<dbReference type="InterPro" id="IPR036390">
    <property type="entry name" value="WH_DNA-bd_sf"/>
</dbReference>
<evidence type="ECO:0000256" key="3">
    <source>
        <dbReference type="ARBA" id="ARBA00023125"/>
    </source>
</evidence>
<evidence type="ECO:0000313" key="6">
    <source>
        <dbReference type="EMBL" id="ASV67851.1"/>
    </source>
</evidence>
<accession>A0A248TI48</accession>
<dbReference type="EMBL" id="CP022983">
    <property type="protein sequence ID" value="ASV67851.1"/>
    <property type="molecule type" value="Genomic_DNA"/>
</dbReference>
<dbReference type="InterPro" id="IPR005119">
    <property type="entry name" value="LysR_subst-bd"/>
</dbReference>
<evidence type="ECO:0000313" key="7">
    <source>
        <dbReference type="Proteomes" id="UP000215137"/>
    </source>
</evidence>
<dbReference type="CDD" id="cd05466">
    <property type="entry name" value="PBP2_LTTR_substrate"/>
    <property type="match status" value="1"/>
</dbReference>
<dbReference type="Gene3D" id="1.10.10.10">
    <property type="entry name" value="Winged helix-like DNA-binding domain superfamily/Winged helix DNA-binding domain"/>
    <property type="match status" value="1"/>
</dbReference>
<dbReference type="PANTHER" id="PTHR30419:SF28">
    <property type="entry name" value="HTH-TYPE TRANSCRIPTIONAL REGULATOR BSDA"/>
    <property type="match status" value="1"/>
</dbReference>
<dbReference type="Pfam" id="PF00126">
    <property type="entry name" value="HTH_1"/>
    <property type="match status" value="1"/>
</dbReference>
<dbReference type="KEGG" id="bko:CKF48_11340"/>
<dbReference type="InterPro" id="IPR050950">
    <property type="entry name" value="HTH-type_LysR_regulators"/>
</dbReference>
<dbReference type="SUPFAM" id="SSF46785">
    <property type="entry name" value="Winged helix' DNA-binding domain"/>
    <property type="match status" value="1"/>
</dbReference>
<evidence type="ECO:0000259" key="5">
    <source>
        <dbReference type="PROSITE" id="PS50931"/>
    </source>
</evidence>
<name>A0A248TI48_9BACI</name>
<dbReference type="OrthoDB" id="9803735at2"/>
<dbReference type="GO" id="GO:0003677">
    <property type="term" value="F:DNA binding"/>
    <property type="evidence" value="ECO:0007669"/>
    <property type="project" value="UniProtKB-KW"/>
</dbReference>
<reference evidence="6 7" key="1">
    <citation type="submission" date="2017-08" db="EMBL/GenBank/DDBJ databases">
        <title>Complete Genome Sequence of Bacillus kochii Oregon-R-modENCODE STRAIN BDGP4, isolated from Drosophila melanogaster gut.</title>
        <authorList>
            <person name="Wan K.H."/>
            <person name="Yu C."/>
            <person name="Park S."/>
            <person name="Hammonds A.S."/>
            <person name="Booth B.W."/>
            <person name="Celniker S.E."/>
        </authorList>
    </citation>
    <scope>NUCLEOTIDE SEQUENCE [LARGE SCALE GENOMIC DNA]</scope>
    <source>
        <strain evidence="6 7">BDGP4</strain>
    </source>
</reference>
<keyword evidence="4" id="KW-0804">Transcription</keyword>